<dbReference type="Pfam" id="PF00391">
    <property type="entry name" value="PEP-utilizers"/>
    <property type="match status" value="1"/>
</dbReference>
<dbReference type="AlphaFoldDB" id="A0A4V1ALK1"/>
<dbReference type="OrthoDB" id="9765468at2"/>
<comment type="function">
    <text evidence="3 17">General (non sugar-specific) component of the phosphoenolpyruvate-dependent sugar phosphotransferase system (sugar PTS). This major carbohydrate active-transport system catalyzes the phosphorylation of incoming sugar substrates concomitantly with their translocation across the cell membrane. Enzyme I transfers the phosphoryl group from phosphoenolpyruvate (PEP) to the phosphoryl carrier protein (HPr).</text>
</comment>
<dbReference type="InterPro" id="IPR050499">
    <property type="entry name" value="PEP-utilizing_PTS_enzyme"/>
</dbReference>
<evidence type="ECO:0000256" key="11">
    <source>
        <dbReference type="ARBA" id="ARBA00022679"/>
    </source>
</evidence>
<evidence type="ECO:0000256" key="8">
    <source>
        <dbReference type="ARBA" id="ARBA00022448"/>
    </source>
</evidence>
<dbReference type="SUPFAM" id="SSF47831">
    <property type="entry name" value="Enzyme I of the PEP:sugar phosphotransferase system HPr-binding (sub)domain"/>
    <property type="match status" value="1"/>
</dbReference>
<organism evidence="24 25">
    <name type="scientific">Acetilactobacillus jinshanensis</name>
    <dbReference type="NCBI Taxonomy" id="1720083"/>
    <lineage>
        <taxon>Bacteria</taxon>
        <taxon>Bacillati</taxon>
        <taxon>Bacillota</taxon>
        <taxon>Bacilli</taxon>
        <taxon>Lactobacillales</taxon>
        <taxon>Lactobacillaceae</taxon>
        <taxon>Acetilactobacillus</taxon>
    </lineage>
</organism>
<evidence type="ECO:0000256" key="1">
    <source>
        <dbReference type="ARBA" id="ARBA00000683"/>
    </source>
</evidence>
<keyword evidence="15 17" id="KW-0460">Magnesium</keyword>
<dbReference type="GO" id="GO:0008965">
    <property type="term" value="F:phosphoenolpyruvate-protein phosphotransferase activity"/>
    <property type="evidence" value="ECO:0007669"/>
    <property type="project" value="UniProtKB-EC"/>
</dbReference>
<keyword evidence="11 17" id="KW-0808">Transferase</keyword>
<dbReference type="PANTHER" id="PTHR46244:SF3">
    <property type="entry name" value="PHOSPHOENOLPYRUVATE-PROTEIN PHOSPHOTRANSFERASE"/>
    <property type="match status" value="1"/>
</dbReference>
<dbReference type="Gene3D" id="3.50.30.10">
    <property type="entry name" value="Phosphohistidine domain"/>
    <property type="match status" value="1"/>
</dbReference>
<dbReference type="Proteomes" id="UP000294321">
    <property type="component" value="Chromosome"/>
</dbReference>
<dbReference type="SUPFAM" id="SSF51621">
    <property type="entry name" value="Phosphoenolpyruvate/pyruvate domain"/>
    <property type="match status" value="1"/>
</dbReference>
<dbReference type="NCBIfam" id="TIGR01417">
    <property type="entry name" value="PTS_I_fam"/>
    <property type="match status" value="1"/>
</dbReference>
<evidence type="ECO:0000256" key="18">
    <source>
        <dbReference type="PIRSR" id="PIRSR000732-1"/>
    </source>
</evidence>
<keyword evidence="24" id="KW-0670">Pyruvate</keyword>
<feature type="active site" description="Proton donor" evidence="18">
    <location>
        <position position="509"/>
    </location>
</feature>
<evidence type="ECO:0000313" key="25">
    <source>
        <dbReference type="Proteomes" id="UP000294321"/>
    </source>
</evidence>
<reference evidence="25" key="1">
    <citation type="submission" date="2018-12" db="EMBL/GenBank/DDBJ databases">
        <title>A new species of lactobacillus.</title>
        <authorList>
            <person name="Jian Y."/>
            <person name="Xin L."/>
            <person name="Hong Z.J."/>
            <person name="Ming L.Z."/>
            <person name="Hong X.Z."/>
        </authorList>
    </citation>
    <scope>NUCLEOTIDE SEQUENCE [LARGE SCALE GENOMIC DNA]</scope>
    <source>
        <strain evidence="25">HSLZ-75</strain>
    </source>
</reference>
<feature type="domain" description="PEP-utilising enzyme mobile" evidence="21">
    <location>
        <begin position="162"/>
        <end position="233"/>
    </location>
</feature>
<feature type="binding site" evidence="19">
    <location>
        <begin position="461"/>
        <end position="462"/>
    </location>
    <ligand>
        <name>phosphoenolpyruvate</name>
        <dbReference type="ChEBI" id="CHEBI:58702"/>
    </ligand>
</feature>
<dbReference type="InterPro" id="IPR008731">
    <property type="entry name" value="PTS_EIN"/>
</dbReference>
<feature type="binding site" evidence="20">
    <location>
        <position position="462"/>
    </location>
    <ligand>
        <name>Mg(2+)</name>
        <dbReference type="ChEBI" id="CHEBI:18420"/>
    </ligand>
</feature>
<keyword evidence="25" id="KW-1185">Reference proteome</keyword>
<evidence type="ECO:0000256" key="16">
    <source>
        <dbReference type="ARBA" id="ARBA00033235"/>
    </source>
</evidence>
<dbReference type="PIRSF" id="PIRSF000732">
    <property type="entry name" value="PTS_enzyme_I"/>
    <property type="match status" value="1"/>
</dbReference>
<dbReference type="InterPro" id="IPR000121">
    <property type="entry name" value="PEP_util_C"/>
</dbReference>
<sequence length="584" mass="65195">MKRLAGISASNGIAVAKAYKITTPNLSFKKVKITDTDGETQRFIKALKESLHDLKIIKANVLSNLGNQNAHIFQSHIDILTNNKFTDAVKRQIQYDKLNAEWALSTISKNMIQLLIHQNQDQNNHVVKKTVKIKINFIRDVTNRILSHLLGHGLPNLALIHRPVILVTHDLVPSDLAQLNTKYVRGAVADLGGKTAHSAIMARNLKIPAIVGMHTITSMVKNNDVLAVDGSNGTVMINPTPKQIKKYEAGIKKYWSQLKKLKNLKKRPTVSKDGFPLQIAANINNLRDVSSAISIGAEGIGLYRTEFLFMNATHLPTEEEQFRAYRYIVKSMHGKPVTFRTLDIGGDKTLPYMKLPHEHNPFLGYRGIRFCLDHLDIFETQLRALIRASRYGNVSIIFPLVSTIQEFKDAKEIYEEVRHSLVKKGYKIGHIHVGTMIETPAAAMLADKFAKIANPINIGTNDLIQFMMAADRGNSLVANLYLPFDPSVIRMIKYIVDCCHQNNVKACVCGEMAASSVAIPLLLGMGVNELSMSSMSILRSRSLIKNLNAKAMRRLVNKIVKSASSEIDVIRLVHSSIAKLRNRH</sequence>
<keyword evidence="14 17" id="KW-0418">Kinase</keyword>
<gene>
    <name evidence="24" type="primary">ptsP</name>
    <name evidence="24" type="ORF">ELX58_01605</name>
</gene>
<feature type="binding site" evidence="19">
    <location>
        <position position="472"/>
    </location>
    <ligand>
        <name>phosphoenolpyruvate</name>
        <dbReference type="ChEBI" id="CHEBI:58702"/>
    </ligand>
</feature>
<dbReference type="InterPro" id="IPR018274">
    <property type="entry name" value="PEP_util_AS"/>
</dbReference>
<dbReference type="InterPro" id="IPR006318">
    <property type="entry name" value="PTS_EI-like"/>
</dbReference>
<dbReference type="InterPro" id="IPR015813">
    <property type="entry name" value="Pyrv/PenolPyrv_kinase-like_dom"/>
</dbReference>
<feature type="domain" description="Phosphotransferase system enzyme I N-terminal" evidence="23">
    <location>
        <begin position="6"/>
        <end position="115"/>
    </location>
</feature>
<dbReference type="PRINTS" id="PR01736">
    <property type="entry name" value="PHPHTRNFRASE"/>
</dbReference>
<keyword evidence="12 17" id="KW-0598">Phosphotransferase system</keyword>
<evidence type="ECO:0000259" key="23">
    <source>
        <dbReference type="Pfam" id="PF05524"/>
    </source>
</evidence>
<dbReference type="SUPFAM" id="SSF52009">
    <property type="entry name" value="Phosphohistidine domain"/>
    <property type="match status" value="1"/>
</dbReference>
<proteinExistence type="inferred from homology"/>
<evidence type="ECO:0000256" key="12">
    <source>
        <dbReference type="ARBA" id="ARBA00022683"/>
    </source>
</evidence>
<dbReference type="Gene3D" id="1.10.274.10">
    <property type="entry name" value="PtsI, HPr-binding domain"/>
    <property type="match status" value="1"/>
</dbReference>
<evidence type="ECO:0000256" key="7">
    <source>
        <dbReference type="ARBA" id="ARBA00016544"/>
    </source>
</evidence>
<comment type="catalytic activity">
    <reaction evidence="1 17">
        <text>L-histidyl-[protein] + phosphoenolpyruvate = N(pros)-phospho-L-histidyl-[protein] + pyruvate</text>
        <dbReference type="Rhea" id="RHEA:23880"/>
        <dbReference type="Rhea" id="RHEA-COMP:9745"/>
        <dbReference type="Rhea" id="RHEA-COMP:9746"/>
        <dbReference type="ChEBI" id="CHEBI:15361"/>
        <dbReference type="ChEBI" id="CHEBI:29979"/>
        <dbReference type="ChEBI" id="CHEBI:58702"/>
        <dbReference type="ChEBI" id="CHEBI:64837"/>
        <dbReference type="EC" id="2.7.3.9"/>
    </reaction>
</comment>
<evidence type="ECO:0000259" key="21">
    <source>
        <dbReference type="Pfam" id="PF00391"/>
    </source>
</evidence>
<feature type="binding site" evidence="20">
    <location>
        <position position="438"/>
    </location>
    <ligand>
        <name>Mg(2+)</name>
        <dbReference type="ChEBI" id="CHEBI:18420"/>
    </ligand>
</feature>
<evidence type="ECO:0000256" key="19">
    <source>
        <dbReference type="PIRSR" id="PIRSR000732-2"/>
    </source>
</evidence>
<feature type="active site" description="Tele-phosphohistidine intermediate" evidence="18">
    <location>
        <position position="197"/>
    </location>
</feature>
<dbReference type="Pfam" id="PF05524">
    <property type="entry name" value="PEP-utilisers_N"/>
    <property type="match status" value="1"/>
</dbReference>
<dbReference type="GO" id="GO:0046872">
    <property type="term" value="F:metal ion binding"/>
    <property type="evidence" value="ECO:0007669"/>
    <property type="project" value="UniProtKB-KW"/>
</dbReference>
<keyword evidence="10 17" id="KW-0762">Sugar transport</keyword>
<dbReference type="InterPro" id="IPR036618">
    <property type="entry name" value="PtsI_HPr-bd_sf"/>
</dbReference>
<name>A0A4V1ALK1_9LACO</name>
<protein>
    <recommendedName>
        <fullName evidence="7 17">Phosphoenolpyruvate-protein phosphotransferase</fullName>
        <ecNumber evidence="6 17">2.7.3.9</ecNumber>
    </recommendedName>
    <alternativeName>
        <fullName evidence="16 17">Phosphotransferase system, enzyme I</fullName>
    </alternativeName>
</protein>
<evidence type="ECO:0000256" key="15">
    <source>
        <dbReference type="ARBA" id="ARBA00022842"/>
    </source>
</evidence>
<evidence type="ECO:0000259" key="22">
    <source>
        <dbReference type="Pfam" id="PF02896"/>
    </source>
</evidence>
<dbReference type="GO" id="GO:0009401">
    <property type="term" value="P:phosphoenolpyruvate-dependent sugar phosphotransferase system"/>
    <property type="evidence" value="ECO:0007669"/>
    <property type="project" value="UniProtKB-KW"/>
</dbReference>
<comment type="cofactor">
    <cofactor evidence="2 17 20">
        <name>Mg(2+)</name>
        <dbReference type="ChEBI" id="CHEBI:18420"/>
    </cofactor>
</comment>
<dbReference type="Pfam" id="PF02896">
    <property type="entry name" value="PEP-utilizers_C"/>
    <property type="match status" value="1"/>
</dbReference>
<dbReference type="InterPro" id="IPR040442">
    <property type="entry name" value="Pyrv_kinase-like_dom_sf"/>
</dbReference>
<evidence type="ECO:0000256" key="2">
    <source>
        <dbReference type="ARBA" id="ARBA00001946"/>
    </source>
</evidence>
<dbReference type="InterPro" id="IPR008279">
    <property type="entry name" value="PEP-util_enz_mobile_dom"/>
</dbReference>
<keyword evidence="9 17" id="KW-0963">Cytoplasm</keyword>
<evidence type="ECO:0000256" key="6">
    <source>
        <dbReference type="ARBA" id="ARBA00012232"/>
    </source>
</evidence>
<dbReference type="RefSeq" id="WP_133441424.1">
    <property type="nucleotide sequence ID" value="NZ_CP034726.1"/>
</dbReference>
<evidence type="ECO:0000256" key="5">
    <source>
        <dbReference type="ARBA" id="ARBA00007837"/>
    </source>
</evidence>
<feature type="binding site" evidence="19">
    <location>
        <position position="304"/>
    </location>
    <ligand>
        <name>phosphoenolpyruvate</name>
        <dbReference type="ChEBI" id="CHEBI:58702"/>
    </ligand>
</feature>
<dbReference type="PANTHER" id="PTHR46244">
    <property type="entry name" value="PHOSPHOENOLPYRUVATE-PROTEIN PHOSPHOTRANSFERASE"/>
    <property type="match status" value="1"/>
</dbReference>
<dbReference type="InterPro" id="IPR036637">
    <property type="entry name" value="Phosphohistidine_dom_sf"/>
</dbReference>
<dbReference type="PROSITE" id="PS00370">
    <property type="entry name" value="PEP_ENZYMES_PHOS_SITE"/>
    <property type="match status" value="1"/>
</dbReference>
<dbReference type="KEGG" id="lji:ELX58_01605"/>
<comment type="similarity">
    <text evidence="5 17">Belongs to the PEP-utilizing enzyme family.</text>
</comment>
<dbReference type="GO" id="GO:0016301">
    <property type="term" value="F:kinase activity"/>
    <property type="evidence" value="ECO:0007669"/>
    <property type="project" value="UniProtKB-KW"/>
</dbReference>
<dbReference type="Gene3D" id="3.20.20.60">
    <property type="entry name" value="Phosphoenolpyruvate-binding domains"/>
    <property type="match status" value="1"/>
</dbReference>
<evidence type="ECO:0000313" key="24">
    <source>
        <dbReference type="EMBL" id="QBP17879.1"/>
    </source>
</evidence>
<feature type="domain" description="PEP-utilising enzyme C-terminal" evidence="22">
    <location>
        <begin position="260"/>
        <end position="548"/>
    </location>
</feature>
<dbReference type="GO" id="GO:0005737">
    <property type="term" value="C:cytoplasm"/>
    <property type="evidence" value="ECO:0007669"/>
    <property type="project" value="UniProtKB-SubCell"/>
</dbReference>
<evidence type="ECO:0000256" key="14">
    <source>
        <dbReference type="ARBA" id="ARBA00022777"/>
    </source>
</evidence>
<evidence type="ECO:0000256" key="20">
    <source>
        <dbReference type="PIRSR" id="PIRSR000732-3"/>
    </source>
</evidence>
<dbReference type="InterPro" id="IPR024692">
    <property type="entry name" value="PTS_EI"/>
</dbReference>
<feature type="binding site" evidence="19">
    <location>
        <position position="340"/>
    </location>
    <ligand>
        <name>phosphoenolpyruvate</name>
        <dbReference type="ChEBI" id="CHEBI:58702"/>
    </ligand>
</feature>
<accession>A0A4V1ALK1</accession>
<evidence type="ECO:0000256" key="4">
    <source>
        <dbReference type="ARBA" id="ARBA00004496"/>
    </source>
</evidence>
<keyword evidence="13 17" id="KW-0479">Metal-binding</keyword>
<evidence type="ECO:0000256" key="17">
    <source>
        <dbReference type="PIRNR" id="PIRNR000732"/>
    </source>
</evidence>
<comment type="subcellular location">
    <subcellularLocation>
        <location evidence="4 17">Cytoplasm</location>
    </subcellularLocation>
</comment>
<evidence type="ECO:0000256" key="9">
    <source>
        <dbReference type="ARBA" id="ARBA00022490"/>
    </source>
</evidence>
<evidence type="ECO:0000256" key="13">
    <source>
        <dbReference type="ARBA" id="ARBA00022723"/>
    </source>
</evidence>
<keyword evidence="8 17" id="KW-0813">Transport</keyword>
<evidence type="ECO:0000256" key="3">
    <source>
        <dbReference type="ARBA" id="ARBA00002728"/>
    </source>
</evidence>
<dbReference type="EC" id="2.7.3.9" evidence="6 17"/>
<dbReference type="EMBL" id="CP034726">
    <property type="protein sequence ID" value="QBP17879.1"/>
    <property type="molecule type" value="Genomic_DNA"/>
</dbReference>
<evidence type="ECO:0000256" key="10">
    <source>
        <dbReference type="ARBA" id="ARBA00022597"/>
    </source>
</evidence>